<evidence type="ECO:0000256" key="1">
    <source>
        <dbReference type="SAM" id="MobiDB-lite"/>
    </source>
</evidence>
<gene>
    <name evidence="2" type="ORF">BLNAU_1017</name>
</gene>
<dbReference type="Proteomes" id="UP001281761">
    <property type="component" value="Unassembled WGS sequence"/>
</dbReference>
<accession>A0ABQ9YJK3</accession>
<dbReference type="EMBL" id="JARBJD010000004">
    <property type="protein sequence ID" value="KAK2963940.1"/>
    <property type="molecule type" value="Genomic_DNA"/>
</dbReference>
<reference evidence="2 3" key="1">
    <citation type="journal article" date="2022" name="bioRxiv">
        <title>Genomics of Preaxostyla Flagellates Illuminates Evolutionary Transitions and the Path Towards Mitochondrial Loss.</title>
        <authorList>
            <person name="Novak L.V.F."/>
            <person name="Treitli S.C."/>
            <person name="Pyrih J."/>
            <person name="Halakuc P."/>
            <person name="Pipaliya S.V."/>
            <person name="Vacek V."/>
            <person name="Brzon O."/>
            <person name="Soukal P."/>
            <person name="Eme L."/>
            <person name="Dacks J.B."/>
            <person name="Karnkowska A."/>
            <person name="Elias M."/>
            <person name="Hampl V."/>
        </authorList>
    </citation>
    <scope>NUCLEOTIDE SEQUENCE [LARGE SCALE GENOMIC DNA]</scope>
    <source>
        <strain evidence="2">NAU3</strain>
        <tissue evidence="2">Gut</tissue>
    </source>
</reference>
<keyword evidence="3" id="KW-1185">Reference proteome</keyword>
<comment type="caution">
    <text evidence="2">The sequence shown here is derived from an EMBL/GenBank/DDBJ whole genome shotgun (WGS) entry which is preliminary data.</text>
</comment>
<protein>
    <submittedName>
        <fullName evidence="2">Uncharacterized protein</fullName>
    </submittedName>
</protein>
<evidence type="ECO:0000313" key="2">
    <source>
        <dbReference type="EMBL" id="KAK2963940.1"/>
    </source>
</evidence>
<feature type="region of interest" description="Disordered" evidence="1">
    <location>
        <begin position="129"/>
        <end position="160"/>
    </location>
</feature>
<evidence type="ECO:0000313" key="3">
    <source>
        <dbReference type="Proteomes" id="UP001281761"/>
    </source>
</evidence>
<proteinExistence type="predicted"/>
<sequence>MFDLQENRSNPNVKQVVHALSEEGMEDRSDISRDTFSFVFLNKWKGANVRAIFERIGADRFFPRLHQGPAPFYRFGDDIPPFDGSPFVDDRLSIDDSDDFSLLTDDSSIHLVFSESEDDLLPFEFFDFQPQHQPEIDEQPPPTNPEQTTPGGTSGERSSS</sequence>
<organism evidence="2 3">
    <name type="scientific">Blattamonas nauphoetae</name>
    <dbReference type="NCBI Taxonomy" id="2049346"/>
    <lineage>
        <taxon>Eukaryota</taxon>
        <taxon>Metamonada</taxon>
        <taxon>Preaxostyla</taxon>
        <taxon>Oxymonadida</taxon>
        <taxon>Blattamonas</taxon>
    </lineage>
</organism>
<name>A0ABQ9YJK3_9EUKA</name>